<feature type="compositionally biased region" description="Polar residues" evidence="1">
    <location>
        <begin position="59"/>
        <end position="69"/>
    </location>
</feature>
<dbReference type="Proteomes" id="UP001266305">
    <property type="component" value="Unassembled WGS sequence"/>
</dbReference>
<feature type="region of interest" description="Disordered" evidence="1">
    <location>
        <begin position="57"/>
        <end position="79"/>
    </location>
</feature>
<keyword evidence="4" id="KW-1185">Reference proteome</keyword>
<proteinExistence type="predicted"/>
<name>A0ABQ9UHL0_SAGOE</name>
<protein>
    <submittedName>
        <fullName evidence="3">Uncharacterized protein</fullName>
    </submittedName>
</protein>
<reference evidence="3 4" key="1">
    <citation type="submission" date="2023-05" db="EMBL/GenBank/DDBJ databases">
        <title>B98-5 Cell Line De Novo Hybrid Assembly: An Optical Mapping Approach.</title>
        <authorList>
            <person name="Kananen K."/>
            <person name="Auerbach J.A."/>
            <person name="Kautto E."/>
            <person name="Blachly J.S."/>
        </authorList>
    </citation>
    <scope>NUCLEOTIDE SEQUENCE [LARGE SCALE GENOMIC DNA]</scope>
    <source>
        <strain evidence="3">B95-8</strain>
        <tissue evidence="3">Cell line</tissue>
    </source>
</reference>
<evidence type="ECO:0000313" key="4">
    <source>
        <dbReference type="Proteomes" id="UP001266305"/>
    </source>
</evidence>
<keyword evidence="2" id="KW-0732">Signal</keyword>
<feature type="chain" id="PRO_5046188604" evidence="2">
    <location>
        <begin position="44"/>
        <end position="122"/>
    </location>
</feature>
<comment type="caution">
    <text evidence="3">The sequence shown here is derived from an EMBL/GenBank/DDBJ whole genome shotgun (WGS) entry which is preliminary data.</text>
</comment>
<feature type="signal peptide" evidence="2">
    <location>
        <begin position="1"/>
        <end position="43"/>
    </location>
</feature>
<evidence type="ECO:0000256" key="2">
    <source>
        <dbReference type="SAM" id="SignalP"/>
    </source>
</evidence>
<dbReference type="EMBL" id="JASSZA010000012">
    <property type="protein sequence ID" value="KAK2096068.1"/>
    <property type="molecule type" value="Genomic_DNA"/>
</dbReference>
<evidence type="ECO:0000313" key="3">
    <source>
        <dbReference type="EMBL" id="KAK2096068.1"/>
    </source>
</evidence>
<gene>
    <name evidence="3" type="ORF">P7K49_025102</name>
</gene>
<sequence length="122" mass="12900">MGLSATSSPPTAASPPRPLGPWWSLAPGSVLLAAACMSSVATAADVHHLQGAAAAESGVSWQGWSQKTRGSSSGPPSYPRAPLPWPMHRAMRCGHWVLCSHWILEADWSVPAFLQHLSQLPV</sequence>
<organism evidence="3 4">
    <name type="scientific">Saguinus oedipus</name>
    <name type="common">Cotton-top tamarin</name>
    <name type="synonym">Oedipomidas oedipus</name>
    <dbReference type="NCBI Taxonomy" id="9490"/>
    <lineage>
        <taxon>Eukaryota</taxon>
        <taxon>Metazoa</taxon>
        <taxon>Chordata</taxon>
        <taxon>Craniata</taxon>
        <taxon>Vertebrata</taxon>
        <taxon>Euteleostomi</taxon>
        <taxon>Mammalia</taxon>
        <taxon>Eutheria</taxon>
        <taxon>Euarchontoglires</taxon>
        <taxon>Primates</taxon>
        <taxon>Haplorrhini</taxon>
        <taxon>Platyrrhini</taxon>
        <taxon>Cebidae</taxon>
        <taxon>Callitrichinae</taxon>
        <taxon>Saguinus</taxon>
    </lineage>
</organism>
<evidence type="ECO:0000256" key="1">
    <source>
        <dbReference type="SAM" id="MobiDB-lite"/>
    </source>
</evidence>
<accession>A0ABQ9UHL0</accession>